<dbReference type="OMA" id="SKQDIRY"/>
<organism evidence="2 3">
    <name type="scientific">Dactylellina haptotyla (strain CBS 200.50)</name>
    <name type="common">Nematode-trapping fungus</name>
    <name type="synonym">Monacrosporium haptotylum</name>
    <dbReference type="NCBI Taxonomy" id="1284197"/>
    <lineage>
        <taxon>Eukaryota</taxon>
        <taxon>Fungi</taxon>
        <taxon>Dikarya</taxon>
        <taxon>Ascomycota</taxon>
        <taxon>Pezizomycotina</taxon>
        <taxon>Orbiliomycetes</taxon>
        <taxon>Orbiliales</taxon>
        <taxon>Orbiliaceae</taxon>
        <taxon>Dactylellina</taxon>
    </lineage>
</organism>
<comment type="caution">
    <text evidence="2">The sequence shown here is derived from an EMBL/GenBank/DDBJ whole genome shotgun (WGS) entry which is preliminary data.</text>
</comment>
<sequence>MLQKVTVRARRSYNWICSDCRQRLGYSVSQIYAIRSFNYLESSKRSLSTKACASYTAARCRRPIAPAAVIPGPPIIYRRFYSSDGGPRDGKDFLDGVKDENIQPTKRSGSSTYAEDGSGEEFEEDLSDDVESNDLEGELLDDGYKPTDADMEEIIENLDKPEEWDKGEETIEPGILEEGEAIENEDNSEGPEGTNDISLRRVGSVGRGAITFWRPSIVHWLHQVPTKREKFLEQLERMNTNLDEGGYQLVTPNARWRHNRVVTRSLKLTQGYQVSIWQMFKMDFIKRYREGDPLVLLGRPSSWKPTVSELHKEYQKYFWEHKQKIKKAYALHQNWHNAPDIRKSFTNILFMLERSTDDKIVYRYKLPRPPGAQDAEAPEEDELLDEIVTDWRNDLEEHDPNNYKALENTEQERLQAMISLKCWRPPGTSGEIEEFRTEYMREVDLKNLGEAFGVKLGSFPLSSNELFALLSAISYEKISKQDIRYILPPEYPNSQEFFSHTIICLLLAHERYDVLNTKIMNVAINYMMRKNHIKRGRNLIEYMAYLRIPMNIGTFQHALIAAAKAKDIFVFERLLRRMMLKKLKFNREVWQSALACTHTPGQKLQIFETMVKVGIDPKRLAPGFLLRLAFEMYEDQLRTGNTNALVPWRHLKGIRLDPNTVNPILQFLYNHNAYDEARTFLFRVRKTGMSPNLGTLRIIVRENSKLRDLQTIVKAIHVFEYKYGITADGLIMEQIFKLAHRLRYYNVVRTVWAHACLTNQATKRIIDRMRHDIYETGRQAGKPGKLALGVCSEDSEAVVQTPVWAMRLISKARDPIGYLASEGEGYHNPAIMKDLNNVKERMEKIYEFRKRTVDMRKELMRLDLVAHHHHKPRRWFSVDLVAAIRRDLWLRKHHAESKGWSPLRWAWSMYQVRRVRKAVDTTKPLNVDVFERKPKMRNDDMLSEAKINALSYSILENMPTQLDGGVHKTLSDTNWSPYEDPSSEANPADTMDTEELTGKDLYAFYEEILNDDLESPEFADFDDVDDEAHTPDGEFLEHEASLALDDALRAWDEVPPANLTRDAPADENDQLTDPTEEVAKPYFDDGDEEYTESMGRQAAAIDADQEAQYAPAPAPPLPEEFEKGDMLRDYEELYKNTREK</sequence>
<dbReference type="EMBL" id="AQGS01000039">
    <property type="protein sequence ID" value="EPS44683.1"/>
    <property type="molecule type" value="Genomic_DNA"/>
</dbReference>
<dbReference type="eggNOG" id="ENOG502SF4E">
    <property type="taxonomic scope" value="Eukaryota"/>
</dbReference>
<name>S8BYX2_DACHA</name>
<reference evidence="3" key="2">
    <citation type="submission" date="2013-04" db="EMBL/GenBank/DDBJ databases">
        <title>Genomic mechanisms accounting for the adaptation to parasitism in nematode-trapping fungi.</title>
        <authorList>
            <person name="Ahren D.G."/>
        </authorList>
    </citation>
    <scope>NUCLEOTIDE SEQUENCE [LARGE SCALE GENOMIC DNA]</scope>
    <source>
        <strain evidence="3">CBS 200.50</strain>
    </source>
</reference>
<dbReference type="STRING" id="1284197.S8BYX2"/>
<feature type="compositionally biased region" description="Basic and acidic residues" evidence="1">
    <location>
        <begin position="87"/>
        <end position="101"/>
    </location>
</feature>
<feature type="compositionally biased region" description="Acidic residues" evidence="1">
    <location>
        <begin position="117"/>
        <end position="131"/>
    </location>
</feature>
<evidence type="ECO:0000256" key="1">
    <source>
        <dbReference type="SAM" id="MobiDB-lite"/>
    </source>
</evidence>
<keyword evidence="3" id="KW-1185">Reference proteome</keyword>
<dbReference type="HOGENOM" id="CLU_275560_0_0_1"/>
<evidence type="ECO:0000313" key="3">
    <source>
        <dbReference type="Proteomes" id="UP000015100"/>
    </source>
</evidence>
<feature type="compositionally biased region" description="Acidic residues" evidence="1">
    <location>
        <begin position="1065"/>
        <end position="1076"/>
    </location>
</feature>
<dbReference type="InterPro" id="IPR011990">
    <property type="entry name" value="TPR-like_helical_dom_sf"/>
</dbReference>
<dbReference type="AlphaFoldDB" id="S8BYX2"/>
<feature type="compositionally biased region" description="Low complexity" evidence="1">
    <location>
        <begin position="1097"/>
        <end position="1111"/>
    </location>
</feature>
<dbReference type="OrthoDB" id="445007at2759"/>
<feature type="region of interest" description="Disordered" evidence="1">
    <location>
        <begin position="1057"/>
        <end position="1126"/>
    </location>
</feature>
<evidence type="ECO:0000313" key="2">
    <source>
        <dbReference type="EMBL" id="EPS44683.1"/>
    </source>
</evidence>
<gene>
    <name evidence="2" type="ORF">H072_1327</name>
</gene>
<accession>S8BYX2</accession>
<protein>
    <submittedName>
        <fullName evidence="2">Uncharacterized protein</fullName>
    </submittedName>
</protein>
<reference evidence="2 3" key="1">
    <citation type="journal article" date="2013" name="PLoS Genet.">
        <title>Genomic mechanisms accounting for the adaptation to parasitism in nematode-trapping fungi.</title>
        <authorList>
            <person name="Meerupati T."/>
            <person name="Andersson K.M."/>
            <person name="Friman E."/>
            <person name="Kumar D."/>
            <person name="Tunlid A."/>
            <person name="Ahren D."/>
        </authorList>
    </citation>
    <scope>NUCLEOTIDE SEQUENCE [LARGE SCALE GENOMIC DNA]</scope>
    <source>
        <strain evidence="2 3">CBS 200.50</strain>
    </source>
</reference>
<proteinExistence type="predicted"/>
<dbReference type="Proteomes" id="UP000015100">
    <property type="component" value="Unassembled WGS sequence"/>
</dbReference>
<feature type="region of interest" description="Disordered" evidence="1">
    <location>
        <begin position="87"/>
        <end position="131"/>
    </location>
</feature>
<dbReference type="Gene3D" id="1.25.40.10">
    <property type="entry name" value="Tetratricopeptide repeat domain"/>
    <property type="match status" value="1"/>
</dbReference>
<feature type="compositionally biased region" description="Polar residues" evidence="1">
    <location>
        <begin position="102"/>
        <end position="113"/>
    </location>
</feature>